<sequence>MITKSSVEIDAPATLVWDVFTDVERWPEWTASVTRLAGLDGSALAVGRRFEIKQPRMPKLVWEVSELVPGVSWTWVQRSPGGTTTASHTVTPLGEGRTLVSQELDQRGPVGALVGRLMLRTTRRYLELEAQGLKARSERSRQSLGPHS</sequence>
<dbReference type="SUPFAM" id="SSF55961">
    <property type="entry name" value="Bet v1-like"/>
    <property type="match status" value="1"/>
</dbReference>
<gene>
    <name evidence="1" type="ORF">A9X01_18665</name>
</gene>
<dbReference type="InterPro" id="IPR019587">
    <property type="entry name" value="Polyketide_cyclase/dehydratase"/>
</dbReference>
<accession>A0A1A3CDE3</accession>
<dbReference type="InterPro" id="IPR023393">
    <property type="entry name" value="START-like_dom_sf"/>
</dbReference>
<dbReference type="Gene3D" id="3.30.530.20">
    <property type="match status" value="1"/>
</dbReference>
<dbReference type="Pfam" id="PF10604">
    <property type="entry name" value="Polyketide_cyc2"/>
    <property type="match status" value="1"/>
</dbReference>
<organism evidence="1 2">
    <name type="scientific">Mycobacterium asiaticum</name>
    <dbReference type="NCBI Taxonomy" id="1790"/>
    <lineage>
        <taxon>Bacteria</taxon>
        <taxon>Bacillati</taxon>
        <taxon>Actinomycetota</taxon>
        <taxon>Actinomycetes</taxon>
        <taxon>Mycobacteriales</taxon>
        <taxon>Mycobacteriaceae</taxon>
        <taxon>Mycobacterium</taxon>
    </lineage>
</organism>
<dbReference type="AlphaFoldDB" id="A0A1A3CDE3"/>
<dbReference type="RefSeq" id="WP_065120834.1">
    <property type="nucleotide sequence ID" value="NZ_LZKQ01000127.1"/>
</dbReference>
<proteinExistence type="predicted"/>
<dbReference type="eggNOG" id="COG3832">
    <property type="taxonomic scope" value="Bacteria"/>
</dbReference>
<protein>
    <submittedName>
        <fullName evidence="1">Polyketide cyclase</fullName>
    </submittedName>
</protein>
<name>A0A1A3CDE3_MYCAS</name>
<reference evidence="1 2" key="1">
    <citation type="submission" date="2016-06" db="EMBL/GenBank/DDBJ databases">
        <authorList>
            <person name="Kjaerup R.B."/>
            <person name="Dalgaard T.S."/>
            <person name="Juul-Madsen H.R."/>
        </authorList>
    </citation>
    <scope>NUCLEOTIDE SEQUENCE [LARGE SCALE GENOMIC DNA]</scope>
    <source>
        <strain evidence="1 2">1081914.2</strain>
    </source>
</reference>
<evidence type="ECO:0000313" key="2">
    <source>
        <dbReference type="Proteomes" id="UP000093795"/>
    </source>
</evidence>
<dbReference type="CDD" id="cd08862">
    <property type="entry name" value="SRPBCC_Smu440-like"/>
    <property type="match status" value="1"/>
</dbReference>
<dbReference type="EMBL" id="LZKQ01000127">
    <property type="protein sequence ID" value="OBI84980.1"/>
    <property type="molecule type" value="Genomic_DNA"/>
</dbReference>
<comment type="caution">
    <text evidence="1">The sequence shown here is derived from an EMBL/GenBank/DDBJ whole genome shotgun (WGS) entry which is preliminary data.</text>
</comment>
<dbReference type="Proteomes" id="UP000093795">
    <property type="component" value="Unassembled WGS sequence"/>
</dbReference>
<dbReference type="OrthoDB" id="191189at2"/>
<dbReference type="STRING" id="1790.A5645_24250"/>
<evidence type="ECO:0000313" key="1">
    <source>
        <dbReference type="EMBL" id="OBI84980.1"/>
    </source>
</evidence>